<evidence type="ECO:0000256" key="1">
    <source>
        <dbReference type="SAM" id="Phobius"/>
    </source>
</evidence>
<evidence type="ECO:0000313" key="2">
    <source>
        <dbReference type="EMBL" id="VAX26310.1"/>
    </source>
</evidence>
<dbReference type="AlphaFoldDB" id="A0A3B1CUI8"/>
<protein>
    <recommendedName>
        <fullName evidence="3">Type 4 fimbrial biogenesis protein PilX N-terminal domain-containing protein</fullName>
    </recommendedName>
</protein>
<organism evidence="2">
    <name type="scientific">hydrothermal vent metagenome</name>
    <dbReference type="NCBI Taxonomy" id="652676"/>
    <lineage>
        <taxon>unclassified sequences</taxon>
        <taxon>metagenomes</taxon>
        <taxon>ecological metagenomes</taxon>
    </lineage>
</organism>
<evidence type="ECO:0008006" key="3">
    <source>
        <dbReference type="Google" id="ProtNLM"/>
    </source>
</evidence>
<gene>
    <name evidence="2" type="ORF">MNBD_NITROSPIRAE01-1084</name>
</gene>
<name>A0A3B1CUI8_9ZZZZ</name>
<accession>A0A3B1CUI8</accession>
<keyword evidence="1" id="KW-0472">Membrane</keyword>
<reference evidence="2" key="1">
    <citation type="submission" date="2018-06" db="EMBL/GenBank/DDBJ databases">
        <authorList>
            <person name="Zhirakovskaya E."/>
        </authorList>
    </citation>
    <scope>NUCLEOTIDE SEQUENCE</scope>
</reference>
<sequence>MRSLLKNNQQGIAMLITLMVLSLGSSFALLAFQVSTTDLSIARYSEGEAAVQYLAESGVEKVVSWAYTPVDSPDPVFFENLLTNNCSQEKTNADFPNAANLRIAPFPDFPAYLGDPDNGPFAELKDIGKITNIQLYAPTHATKGICTVEVTATTPQGASAKIRVNIATNPMGNITAGIQGHGDAGGPGARNTFPVWAHWGKIRYTGRANLGEDILIVPTKDTGFLPNANRYTVYDYGVNIDPIMEINVENEILAPMLDKNGDSYASRPNVRQNRGSSTQLDQIDFSEIKTFIRKHGEYYTVSEDGRHLLKNGQHILDKDGNHIDSFDAVFHEKTDQYHLVWIENAGTERPLRITKGRFKGYFYFSGSVYIEGDTSGRIVAAVTPPVGDFPDGLSINLDRINLEGIFASMETIHLQRRFLAYGAFYSLGGFTGPNADELQVWYNNNFKHGIYPGVRNITPLLGTWQSVPIDG</sequence>
<keyword evidence="1" id="KW-1133">Transmembrane helix</keyword>
<proteinExistence type="predicted"/>
<feature type="transmembrane region" description="Helical" evidence="1">
    <location>
        <begin position="12"/>
        <end position="32"/>
    </location>
</feature>
<dbReference type="EMBL" id="UOGF01000008">
    <property type="protein sequence ID" value="VAX26310.1"/>
    <property type="molecule type" value="Genomic_DNA"/>
</dbReference>
<keyword evidence="1" id="KW-0812">Transmembrane</keyword>